<dbReference type="Pfam" id="PF13561">
    <property type="entry name" value="adh_short_C2"/>
    <property type="match status" value="1"/>
</dbReference>
<dbReference type="PRINTS" id="PR00081">
    <property type="entry name" value="GDHRDH"/>
</dbReference>
<dbReference type="InterPro" id="IPR002347">
    <property type="entry name" value="SDR_fam"/>
</dbReference>
<dbReference type="FunFam" id="3.40.50.720:FF:000084">
    <property type="entry name" value="Short-chain dehydrogenase reductase"/>
    <property type="match status" value="1"/>
</dbReference>
<comment type="caution">
    <text evidence="4">The sequence shown here is derived from an EMBL/GenBank/DDBJ whole genome shotgun (WGS) entry which is preliminary data.</text>
</comment>
<dbReference type="PANTHER" id="PTHR48107:SF12">
    <property type="entry name" value="NAD DEPENDENT EPIMERASE_DEHYDRATASE FAMILY PROTEIN, EXPRESSED"/>
    <property type="match status" value="1"/>
</dbReference>
<protein>
    <recommendedName>
        <fullName evidence="3">Ketoreductase domain-containing protein</fullName>
    </recommendedName>
</protein>
<name>A0AA88QY55_9ASTE</name>
<keyword evidence="2" id="KW-0560">Oxidoreductase</keyword>
<dbReference type="GO" id="GO:0016616">
    <property type="term" value="F:oxidoreductase activity, acting on the CH-OH group of donors, NAD or NADP as acceptor"/>
    <property type="evidence" value="ECO:0007669"/>
    <property type="project" value="UniProtKB-ARBA"/>
</dbReference>
<keyword evidence="5" id="KW-1185">Reference proteome</keyword>
<dbReference type="AlphaFoldDB" id="A0AA88QY55"/>
<dbReference type="PANTHER" id="PTHR48107">
    <property type="entry name" value="NADPH-DEPENDENT ALDEHYDE REDUCTASE-LIKE PROTEIN, CHLOROPLASTIC-RELATED"/>
    <property type="match status" value="1"/>
</dbReference>
<proteinExistence type="inferred from homology"/>
<evidence type="ECO:0000256" key="1">
    <source>
        <dbReference type="ARBA" id="ARBA00006484"/>
    </source>
</evidence>
<dbReference type="Gene3D" id="3.40.50.720">
    <property type="entry name" value="NAD(P)-binding Rossmann-like Domain"/>
    <property type="match status" value="1"/>
</dbReference>
<organism evidence="4 5">
    <name type="scientific">Escallonia rubra</name>
    <dbReference type="NCBI Taxonomy" id="112253"/>
    <lineage>
        <taxon>Eukaryota</taxon>
        <taxon>Viridiplantae</taxon>
        <taxon>Streptophyta</taxon>
        <taxon>Embryophyta</taxon>
        <taxon>Tracheophyta</taxon>
        <taxon>Spermatophyta</taxon>
        <taxon>Magnoliopsida</taxon>
        <taxon>eudicotyledons</taxon>
        <taxon>Gunneridae</taxon>
        <taxon>Pentapetalae</taxon>
        <taxon>asterids</taxon>
        <taxon>campanulids</taxon>
        <taxon>Escalloniales</taxon>
        <taxon>Escalloniaceae</taxon>
        <taxon>Escallonia</taxon>
    </lineage>
</organism>
<evidence type="ECO:0000313" key="4">
    <source>
        <dbReference type="EMBL" id="KAK2975398.1"/>
    </source>
</evidence>
<reference evidence="4" key="1">
    <citation type="submission" date="2022-12" db="EMBL/GenBank/DDBJ databases">
        <title>Draft genome assemblies for two species of Escallonia (Escalloniales).</title>
        <authorList>
            <person name="Chanderbali A."/>
            <person name="Dervinis C."/>
            <person name="Anghel I."/>
            <person name="Soltis D."/>
            <person name="Soltis P."/>
            <person name="Zapata F."/>
        </authorList>
    </citation>
    <scope>NUCLEOTIDE SEQUENCE</scope>
    <source>
        <strain evidence="4">UCBG92.1500</strain>
        <tissue evidence="4">Leaf</tissue>
    </source>
</reference>
<dbReference type="SUPFAM" id="SSF51735">
    <property type="entry name" value="NAD(P)-binding Rossmann-fold domains"/>
    <property type="match status" value="1"/>
</dbReference>
<dbReference type="InterPro" id="IPR036291">
    <property type="entry name" value="NAD(P)-bd_dom_sf"/>
</dbReference>
<evidence type="ECO:0000313" key="5">
    <source>
        <dbReference type="Proteomes" id="UP001187471"/>
    </source>
</evidence>
<dbReference type="EMBL" id="JAVXUO010002199">
    <property type="protein sequence ID" value="KAK2975398.1"/>
    <property type="molecule type" value="Genomic_DNA"/>
</dbReference>
<comment type="similarity">
    <text evidence="1">Belongs to the short-chain dehydrogenases/reductases (SDR) family.</text>
</comment>
<evidence type="ECO:0000259" key="3">
    <source>
        <dbReference type="SMART" id="SM00822"/>
    </source>
</evidence>
<dbReference type="InterPro" id="IPR057326">
    <property type="entry name" value="KR_dom"/>
</dbReference>
<accession>A0AA88QY55</accession>
<dbReference type="SMART" id="SM00822">
    <property type="entry name" value="PKS_KR"/>
    <property type="match status" value="1"/>
</dbReference>
<sequence length="267" mass="27965">MAGEGETVKNHSFPLDGRVAIVTGGSRGIGRAVVLHLCSLGAKLVINYASNSNQADLLACELNKTANSSTPIAIAVRANISEPAQVKMLFDRAEEEFGSQVHIIVNMAGVLDSKCPPMHDTTVEDWDMTFDVNTKGAFLCCREAANRLRRGGGGRIITVSTSLVGASLPGYGAYTASKAAVEAMTKILAKELKGTGITANCVAPGPVATELFFAGKTEETIKRLVDACPLGRLGEANDVAQVVGFLAADSGEWVNGQIIRVNGGFIV</sequence>
<feature type="domain" description="Ketoreductase" evidence="3">
    <location>
        <begin position="18"/>
        <end position="205"/>
    </location>
</feature>
<evidence type="ECO:0000256" key="2">
    <source>
        <dbReference type="ARBA" id="ARBA00023002"/>
    </source>
</evidence>
<dbReference type="PRINTS" id="PR00080">
    <property type="entry name" value="SDRFAMILY"/>
</dbReference>
<gene>
    <name evidence="4" type="ORF">RJ640_029271</name>
</gene>
<dbReference type="Proteomes" id="UP001187471">
    <property type="component" value="Unassembled WGS sequence"/>
</dbReference>